<organism evidence="3 4">
    <name type="scientific">Culter alburnus</name>
    <name type="common">Topmouth culter</name>
    <dbReference type="NCBI Taxonomy" id="194366"/>
    <lineage>
        <taxon>Eukaryota</taxon>
        <taxon>Metazoa</taxon>
        <taxon>Chordata</taxon>
        <taxon>Craniata</taxon>
        <taxon>Vertebrata</taxon>
        <taxon>Euteleostomi</taxon>
        <taxon>Actinopterygii</taxon>
        <taxon>Neopterygii</taxon>
        <taxon>Teleostei</taxon>
        <taxon>Ostariophysi</taxon>
        <taxon>Cypriniformes</taxon>
        <taxon>Xenocyprididae</taxon>
        <taxon>Xenocypridinae</taxon>
        <taxon>Culter</taxon>
    </lineage>
</organism>
<protein>
    <recommendedName>
        <fullName evidence="2">MD-2-related lipid-recognition domain-containing protein</fullName>
    </recommendedName>
</protein>
<comment type="caution">
    <text evidence="3">The sequence shown here is derived from an EMBL/GenBank/DDBJ whole genome shotgun (WGS) entry which is preliminary data.</text>
</comment>
<proteinExistence type="predicted"/>
<dbReference type="Gene3D" id="2.60.40.770">
    <property type="match status" value="1"/>
</dbReference>
<evidence type="ECO:0000259" key="2">
    <source>
        <dbReference type="SMART" id="SM00737"/>
    </source>
</evidence>
<accession>A0AAW1YWU3</accession>
<feature type="signal peptide" evidence="1">
    <location>
        <begin position="1"/>
        <end position="25"/>
    </location>
</feature>
<dbReference type="PANTHER" id="PTHR20838">
    <property type="entry name" value="LYMPHOCYTE ANTIGEN 86"/>
    <property type="match status" value="1"/>
</dbReference>
<dbReference type="EMBL" id="JAWDJR010000023">
    <property type="protein sequence ID" value="KAK9953601.1"/>
    <property type="molecule type" value="Genomic_DNA"/>
</dbReference>
<dbReference type="SMART" id="SM00737">
    <property type="entry name" value="ML"/>
    <property type="match status" value="1"/>
</dbReference>
<evidence type="ECO:0000313" key="3">
    <source>
        <dbReference type="EMBL" id="KAK9953601.1"/>
    </source>
</evidence>
<keyword evidence="4" id="KW-1185">Reference proteome</keyword>
<dbReference type="AlphaFoldDB" id="A0AAW1YWU3"/>
<reference evidence="3 4" key="1">
    <citation type="submission" date="2024-05" db="EMBL/GenBank/DDBJ databases">
        <title>A high-quality chromosomal-level genome assembly of Topmouth culter (Culter alburnus).</title>
        <authorList>
            <person name="Zhao H."/>
        </authorList>
    </citation>
    <scope>NUCLEOTIDE SEQUENCE [LARGE SCALE GENOMIC DNA]</scope>
    <source>
        <strain evidence="3">CATC2023</strain>
        <tissue evidence="3">Muscle</tissue>
    </source>
</reference>
<dbReference type="GO" id="GO:0031666">
    <property type="term" value="P:positive regulation of lipopolysaccharide-mediated signaling pathway"/>
    <property type="evidence" value="ECO:0007669"/>
    <property type="project" value="TreeGrafter"/>
</dbReference>
<dbReference type="InterPro" id="IPR003172">
    <property type="entry name" value="ML_dom"/>
</dbReference>
<evidence type="ECO:0000256" key="1">
    <source>
        <dbReference type="SAM" id="SignalP"/>
    </source>
</evidence>
<dbReference type="Proteomes" id="UP001479290">
    <property type="component" value="Unassembled WGS sequence"/>
</dbReference>
<dbReference type="InterPro" id="IPR039945">
    <property type="entry name" value="LY86"/>
</dbReference>
<dbReference type="PANTHER" id="PTHR20838:SF0">
    <property type="entry name" value="LYMPHOCYTE ANTIGEN 86"/>
    <property type="match status" value="1"/>
</dbReference>
<evidence type="ECO:0000313" key="4">
    <source>
        <dbReference type="Proteomes" id="UP001479290"/>
    </source>
</evidence>
<dbReference type="GO" id="GO:0045087">
    <property type="term" value="P:innate immune response"/>
    <property type="evidence" value="ECO:0007669"/>
    <property type="project" value="TreeGrafter"/>
</dbReference>
<name>A0AAW1YWU3_CULAL</name>
<feature type="chain" id="PRO_5043576152" description="MD-2-related lipid-recognition domain-containing protein" evidence="1">
    <location>
        <begin position="26"/>
        <end position="165"/>
    </location>
</feature>
<keyword evidence="1" id="KW-0732">Signal</keyword>
<feature type="domain" description="MD-2-related lipid-recognition" evidence="2">
    <location>
        <begin position="45"/>
        <end position="162"/>
    </location>
</feature>
<gene>
    <name evidence="3" type="ORF">ABG768_017583</name>
</gene>
<sequence>MKLRLCDNMLLVLILSLVQMNWVYSQDHQWPLHKMCDSDRLTVTYRSCDPLQDIGFTFLPCPTRLTDPIKIKLALILRQPIDELYSSIEVLLNGVNFFSKDEPLCLPNFPRFTFCGSRRGELINIESSFKSKVDLPLKGNFHLNLCAINQDGFQIACVNATLSFQ</sequence>